<dbReference type="Proteomes" id="UP000316770">
    <property type="component" value="Chromosome"/>
</dbReference>
<evidence type="ECO:0000313" key="2">
    <source>
        <dbReference type="Proteomes" id="UP000316770"/>
    </source>
</evidence>
<sequence length="127" mass="13613">MDEQRPLYDVVTSQLVIDEAGMGDANAAALRLEMLDGILVLPVNPDADTVADEIISRSMMPPTARIDALHVATAALAGVQYLLTQNCKHIANAHELPRVYRSLDELGLSGVLICTPIEFLGGIDNGM</sequence>
<keyword evidence="2" id="KW-1185">Reference proteome</keyword>
<evidence type="ECO:0008006" key="3">
    <source>
        <dbReference type="Google" id="ProtNLM"/>
    </source>
</evidence>
<dbReference type="InterPro" id="IPR029060">
    <property type="entry name" value="PIN-like_dom_sf"/>
</dbReference>
<dbReference type="EMBL" id="CP036318">
    <property type="protein sequence ID" value="QDV59024.1"/>
    <property type="molecule type" value="Genomic_DNA"/>
</dbReference>
<organism evidence="1 2">
    <name type="scientific">Rosistilla oblonga</name>
    <dbReference type="NCBI Taxonomy" id="2527990"/>
    <lineage>
        <taxon>Bacteria</taxon>
        <taxon>Pseudomonadati</taxon>
        <taxon>Planctomycetota</taxon>
        <taxon>Planctomycetia</taxon>
        <taxon>Pirellulales</taxon>
        <taxon>Pirellulaceae</taxon>
        <taxon>Rosistilla</taxon>
    </lineage>
</organism>
<accession>A0A518J109</accession>
<gene>
    <name evidence="1" type="ORF">Mal33_50490</name>
</gene>
<name>A0A518J109_9BACT</name>
<proteinExistence type="predicted"/>
<dbReference type="SUPFAM" id="SSF88723">
    <property type="entry name" value="PIN domain-like"/>
    <property type="match status" value="1"/>
</dbReference>
<dbReference type="AlphaFoldDB" id="A0A518J109"/>
<dbReference type="CDD" id="cd18687">
    <property type="entry name" value="PIN_VapC-like"/>
    <property type="match status" value="1"/>
</dbReference>
<protein>
    <recommendedName>
        <fullName evidence="3">PIN domain-containing protein</fullName>
    </recommendedName>
</protein>
<evidence type="ECO:0000313" key="1">
    <source>
        <dbReference type="EMBL" id="QDV59024.1"/>
    </source>
</evidence>
<reference evidence="1 2" key="1">
    <citation type="submission" date="2019-02" db="EMBL/GenBank/DDBJ databases">
        <title>Deep-cultivation of Planctomycetes and their phenomic and genomic characterization uncovers novel biology.</title>
        <authorList>
            <person name="Wiegand S."/>
            <person name="Jogler M."/>
            <person name="Boedeker C."/>
            <person name="Pinto D."/>
            <person name="Vollmers J."/>
            <person name="Rivas-Marin E."/>
            <person name="Kohn T."/>
            <person name="Peeters S.H."/>
            <person name="Heuer A."/>
            <person name="Rast P."/>
            <person name="Oberbeckmann S."/>
            <person name="Bunk B."/>
            <person name="Jeske O."/>
            <person name="Meyerdierks A."/>
            <person name="Storesund J.E."/>
            <person name="Kallscheuer N."/>
            <person name="Luecker S."/>
            <person name="Lage O.M."/>
            <person name="Pohl T."/>
            <person name="Merkel B.J."/>
            <person name="Hornburger P."/>
            <person name="Mueller R.-W."/>
            <person name="Bruemmer F."/>
            <person name="Labrenz M."/>
            <person name="Spormann A.M."/>
            <person name="Op den Camp H."/>
            <person name="Overmann J."/>
            <person name="Amann R."/>
            <person name="Jetten M.S.M."/>
            <person name="Mascher T."/>
            <person name="Medema M.H."/>
            <person name="Devos D.P."/>
            <person name="Kaster A.-K."/>
            <person name="Ovreas L."/>
            <person name="Rohde M."/>
            <person name="Galperin M.Y."/>
            <person name="Jogler C."/>
        </authorList>
    </citation>
    <scope>NUCLEOTIDE SEQUENCE [LARGE SCALE GENOMIC DNA]</scope>
    <source>
        <strain evidence="1 2">Mal33</strain>
    </source>
</reference>